<reference evidence="4" key="1">
    <citation type="journal article" date="2013" name="Nat. Genet.">
        <title>The draft genomes of soft-shell turtle and green sea turtle yield insights into the development and evolution of the turtle-specific body plan.</title>
        <authorList>
            <person name="Wang Z."/>
            <person name="Pascual-Anaya J."/>
            <person name="Zadissa A."/>
            <person name="Li W."/>
            <person name="Niimura Y."/>
            <person name="Huang Z."/>
            <person name="Li C."/>
            <person name="White S."/>
            <person name="Xiong Z."/>
            <person name="Fang D."/>
            <person name="Wang B."/>
            <person name="Ming Y."/>
            <person name="Chen Y."/>
            <person name="Zheng Y."/>
            <person name="Kuraku S."/>
            <person name="Pignatelli M."/>
            <person name="Herrero J."/>
            <person name="Beal K."/>
            <person name="Nozawa M."/>
            <person name="Li Q."/>
            <person name="Wang J."/>
            <person name="Zhang H."/>
            <person name="Yu L."/>
            <person name="Shigenobu S."/>
            <person name="Wang J."/>
            <person name="Liu J."/>
            <person name="Flicek P."/>
            <person name="Searle S."/>
            <person name="Wang J."/>
            <person name="Kuratani S."/>
            <person name="Yin Y."/>
            <person name="Aken B."/>
            <person name="Zhang G."/>
            <person name="Irie N."/>
        </authorList>
    </citation>
    <scope>NUCLEOTIDE SEQUENCE [LARGE SCALE GENOMIC DNA]</scope>
</reference>
<evidence type="ECO:0000259" key="2">
    <source>
        <dbReference type="Pfam" id="PF13837"/>
    </source>
</evidence>
<dbReference type="Proteomes" id="UP000031443">
    <property type="component" value="Unassembled WGS sequence"/>
</dbReference>
<name>M7BD38_CHEMY</name>
<dbReference type="EMBL" id="KB529800">
    <property type="protein sequence ID" value="EMP35094.1"/>
    <property type="molecule type" value="Genomic_DNA"/>
</dbReference>
<feature type="domain" description="Myb/SANT-like DNA-binding" evidence="2">
    <location>
        <begin position="3"/>
        <end position="68"/>
    </location>
</feature>
<feature type="compositionally biased region" description="Acidic residues" evidence="1">
    <location>
        <begin position="82"/>
        <end position="91"/>
    </location>
</feature>
<protein>
    <recommendedName>
        <fullName evidence="2">Myb/SANT-like DNA-binding domain-containing protein</fullName>
    </recommendedName>
</protein>
<dbReference type="InterPro" id="IPR044822">
    <property type="entry name" value="Myb_DNA-bind_4"/>
</dbReference>
<accession>M7BD38</accession>
<evidence type="ECO:0000256" key="1">
    <source>
        <dbReference type="SAM" id="MobiDB-lite"/>
    </source>
</evidence>
<proteinExistence type="predicted"/>
<dbReference type="Pfam" id="PF13837">
    <property type="entry name" value="Myb_DNA-bind_4"/>
    <property type="match status" value="1"/>
</dbReference>
<evidence type="ECO:0000313" key="3">
    <source>
        <dbReference type="EMBL" id="EMP35094.1"/>
    </source>
</evidence>
<organism evidence="3 4">
    <name type="scientific">Chelonia mydas</name>
    <name type="common">Green sea-turtle</name>
    <name type="synonym">Chelonia agassizi</name>
    <dbReference type="NCBI Taxonomy" id="8469"/>
    <lineage>
        <taxon>Eukaryota</taxon>
        <taxon>Metazoa</taxon>
        <taxon>Chordata</taxon>
        <taxon>Craniata</taxon>
        <taxon>Vertebrata</taxon>
        <taxon>Euteleostomi</taxon>
        <taxon>Archelosauria</taxon>
        <taxon>Testudinata</taxon>
        <taxon>Testudines</taxon>
        <taxon>Cryptodira</taxon>
        <taxon>Durocryptodira</taxon>
        <taxon>Americhelydia</taxon>
        <taxon>Chelonioidea</taxon>
        <taxon>Cheloniidae</taxon>
        <taxon>Chelonia</taxon>
    </lineage>
</organism>
<feature type="region of interest" description="Disordered" evidence="1">
    <location>
        <begin position="62"/>
        <end position="115"/>
    </location>
</feature>
<gene>
    <name evidence="3" type="ORF">UY3_07748</name>
</gene>
<keyword evidence="4" id="KW-1185">Reference proteome</keyword>
<dbReference type="Gene3D" id="1.10.10.60">
    <property type="entry name" value="Homeodomain-like"/>
    <property type="match status" value="1"/>
</dbReference>
<feature type="compositionally biased region" description="Basic and acidic residues" evidence="1">
    <location>
        <begin position="62"/>
        <end position="78"/>
    </location>
</feature>
<sequence length="115" mass="12992">MDLLGPWGEEAVQAQLQSSYRNTDIYKQIAHGTGETGYKRDVQQCHLKVKEPRDLMTTAKSRMDTSGELEPQAHKVNSEEVVFNEEEEEEYVGQTTGRTSGEVNQDLFLTPKQSS</sequence>
<dbReference type="AlphaFoldDB" id="M7BD38"/>
<feature type="compositionally biased region" description="Polar residues" evidence="1">
    <location>
        <begin position="93"/>
        <end position="103"/>
    </location>
</feature>
<evidence type="ECO:0000313" key="4">
    <source>
        <dbReference type="Proteomes" id="UP000031443"/>
    </source>
</evidence>